<dbReference type="PANTHER" id="PTHR19353:SF19">
    <property type="entry name" value="DELTA(5) FATTY ACID DESATURASE C-RELATED"/>
    <property type="match status" value="1"/>
</dbReference>
<name>A0A931HDW0_9SPHN</name>
<feature type="transmembrane region" description="Helical" evidence="2">
    <location>
        <begin position="131"/>
        <end position="151"/>
    </location>
</feature>
<dbReference type="GO" id="GO:0016020">
    <property type="term" value="C:membrane"/>
    <property type="evidence" value="ECO:0007669"/>
    <property type="project" value="TreeGrafter"/>
</dbReference>
<proteinExistence type="predicted"/>
<dbReference type="RefSeq" id="WP_197165295.1">
    <property type="nucleotide sequence ID" value="NZ_JADZGI010000002.1"/>
</dbReference>
<keyword evidence="2" id="KW-1133">Transmembrane helix</keyword>
<evidence type="ECO:0000256" key="1">
    <source>
        <dbReference type="SAM" id="MobiDB-lite"/>
    </source>
</evidence>
<dbReference type="InterPro" id="IPR012171">
    <property type="entry name" value="Fatty_acid_desaturase"/>
</dbReference>
<dbReference type="CDD" id="cd01060">
    <property type="entry name" value="Membrane-FADS-like"/>
    <property type="match status" value="1"/>
</dbReference>
<dbReference type="EMBL" id="JADZGI010000002">
    <property type="protein sequence ID" value="MBH0114196.1"/>
    <property type="molecule type" value="Genomic_DNA"/>
</dbReference>
<sequence length="385" mass="42619">MIAQDLMDMPQAAQETDRANARGVDAQPRSAPEGTLAGVARSSWHAQIPEDKAMLRAAATLTRDIARARPEIYWPDMLGSAAVGYGALAMAILADSTLAMVAWGVLSALALYRALLFIHELSHMHRDALPGFRFAWNLLVGVPMLIPSFMYEGVHAQHHSRKRYGTITDPEYLPLALMRPWSLPVFALTAILLPPALLVRSAVLVPLGVIVPPLRKLVWERASALAINPQYRRDKPRDEFARMVFWQELGSSVWAIALVAASFAYGWRPLVIALCVVSLTAFLNQVRTLVAHLWENEGEEMTLTAQYLDSVNVPPPGFISPLWAPVGLRFHALHHLLPSLPYHSLAEAHRRLVKELGLTSTYEKASYPGLMPLLGRLVRSTMKVG</sequence>
<dbReference type="GO" id="GO:0016717">
    <property type="term" value="F:oxidoreductase activity, acting on paired donors, with oxidation of a pair of donors resulting in the reduction of molecular oxygen to two molecules of water"/>
    <property type="evidence" value="ECO:0007669"/>
    <property type="project" value="TreeGrafter"/>
</dbReference>
<dbReference type="InterPro" id="IPR005804">
    <property type="entry name" value="FA_desaturase_dom"/>
</dbReference>
<gene>
    <name evidence="4" type="ORF">I5E68_14720</name>
</gene>
<protein>
    <submittedName>
        <fullName evidence="4">Fatty acid desaturase</fullName>
    </submittedName>
</protein>
<feature type="transmembrane region" description="Helical" evidence="2">
    <location>
        <begin position="100"/>
        <end position="119"/>
    </location>
</feature>
<dbReference type="Pfam" id="PF00487">
    <property type="entry name" value="FA_desaturase"/>
    <property type="match status" value="1"/>
</dbReference>
<evidence type="ECO:0000313" key="5">
    <source>
        <dbReference type="Proteomes" id="UP000617634"/>
    </source>
</evidence>
<feature type="transmembrane region" description="Helical" evidence="2">
    <location>
        <begin position="72"/>
        <end position="94"/>
    </location>
</feature>
<feature type="domain" description="Fatty acid desaturase" evidence="3">
    <location>
        <begin position="99"/>
        <end position="356"/>
    </location>
</feature>
<keyword evidence="2" id="KW-0812">Transmembrane</keyword>
<evidence type="ECO:0000313" key="4">
    <source>
        <dbReference type="EMBL" id="MBH0114196.1"/>
    </source>
</evidence>
<evidence type="ECO:0000256" key="2">
    <source>
        <dbReference type="SAM" id="Phobius"/>
    </source>
</evidence>
<reference evidence="4" key="1">
    <citation type="submission" date="2020-11" db="EMBL/GenBank/DDBJ databases">
        <title>Novosphingobium aureum sp. nov., a marine bacterium isolated from sediment of a salt flat.</title>
        <authorList>
            <person name="Yoo Y."/>
            <person name="Kim J.-J."/>
        </authorList>
    </citation>
    <scope>NUCLEOTIDE SEQUENCE</scope>
    <source>
        <strain evidence="4">YJ-S2-02</strain>
    </source>
</reference>
<accession>A0A931HDW0</accession>
<organism evidence="4 5">
    <name type="scientific">Novosphingobium aureum</name>
    <dbReference type="NCBI Taxonomy" id="2792964"/>
    <lineage>
        <taxon>Bacteria</taxon>
        <taxon>Pseudomonadati</taxon>
        <taxon>Pseudomonadota</taxon>
        <taxon>Alphaproteobacteria</taxon>
        <taxon>Sphingomonadales</taxon>
        <taxon>Sphingomonadaceae</taxon>
        <taxon>Novosphingobium</taxon>
    </lineage>
</organism>
<keyword evidence="2" id="KW-0472">Membrane</keyword>
<dbReference type="GO" id="GO:0008610">
    <property type="term" value="P:lipid biosynthetic process"/>
    <property type="evidence" value="ECO:0007669"/>
    <property type="project" value="UniProtKB-ARBA"/>
</dbReference>
<comment type="caution">
    <text evidence="4">The sequence shown here is derived from an EMBL/GenBank/DDBJ whole genome shotgun (WGS) entry which is preliminary data.</text>
</comment>
<feature type="region of interest" description="Disordered" evidence="1">
    <location>
        <begin position="1"/>
        <end position="32"/>
    </location>
</feature>
<dbReference type="Proteomes" id="UP000617634">
    <property type="component" value="Unassembled WGS sequence"/>
</dbReference>
<dbReference type="AlphaFoldDB" id="A0A931HDW0"/>
<evidence type="ECO:0000259" key="3">
    <source>
        <dbReference type="Pfam" id="PF00487"/>
    </source>
</evidence>
<feature type="transmembrane region" description="Helical" evidence="2">
    <location>
        <begin position="185"/>
        <end position="211"/>
    </location>
</feature>
<dbReference type="PANTHER" id="PTHR19353">
    <property type="entry name" value="FATTY ACID DESATURASE 2"/>
    <property type="match status" value="1"/>
</dbReference>
<feature type="transmembrane region" description="Helical" evidence="2">
    <location>
        <begin position="243"/>
        <end position="265"/>
    </location>
</feature>
<keyword evidence="5" id="KW-1185">Reference proteome</keyword>